<dbReference type="Proteomes" id="UP000746584">
    <property type="component" value="Unassembled WGS sequence"/>
</dbReference>
<dbReference type="EMBL" id="BMOI01000001">
    <property type="protein sequence ID" value="GGK91111.1"/>
    <property type="molecule type" value="Genomic_DNA"/>
</dbReference>
<accession>A0A8H9G8Y2</accession>
<evidence type="ECO:0000256" key="1">
    <source>
        <dbReference type="SAM" id="Phobius"/>
    </source>
</evidence>
<keyword evidence="1" id="KW-0812">Transmembrane</keyword>
<evidence type="ECO:0000313" key="5">
    <source>
        <dbReference type="Proteomes" id="UP000746584"/>
    </source>
</evidence>
<dbReference type="EMBL" id="JAFBCG010000001">
    <property type="protein sequence ID" value="MBM7801351.1"/>
    <property type="molecule type" value="Genomic_DNA"/>
</dbReference>
<evidence type="ECO:0000313" key="3">
    <source>
        <dbReference type="EMBL" id="MBM7801351.1"/>
    </source>
</evidence>
<sequence length="72" mass="7909">MSFTGMPRFRKFWSTVQVAVLSAAVLFCIVMLVIGQGKLDRVYAVAAIFFGLALAGHATYLWLTARAARDGR</sequence>
<keyword evidence="5" id="KW-1185">Reference proteome</keyword>
<evidence type="ECO:0000313" key="2">
    <source>
        <dbReference type="EMBL" id="GGK91111.1"/>
    </source>
</evidence>
<name>A0A8H9G8Y2_9MICO</name>
<gene>
    <name evidence="2" type="ORF">GCM10009769_06550</name>
    <name evidence="3" type="ORF">JOE58_000602</name>
</gene>
<keyword evidence="1" id="KW-0472">Membrane</keyword>
<reference evidence="2" key="2">
    <citation type="submission" date="2020-09" db="EMBL/GenBank/DDBJ databases">
        <authorList>
            <person name="Sun Q."/>
            <person name="Ohkuma M."/>
        </authorList>
    </citation>
    <scope>NUCLEOTIDE SEQUENCE</scope>
    <source>
        <strain evidence="2">JCM 1480</strain>
    </source>
</reference>
<proteinExistence type="predicted"/>
<dbReference type="AlphaFoldDB" id="A0A8H9G8Y2"/>
<dbReference type="Proteomes" id="UP000648535">
    <property type="component" value="Unassembled WGS sequence"/>
</dbReference>
<reference evidence="3 5" key="3">
    <citation type="submission" date="2021-01" db="EMBL/GenBank/DDBJ databases">
        <title>Sequencing the genomes of 1000 actinobacteria strains.</title>
        <authorList>
            <person name="Klenk H.-P."/>
        </authorList>
    </citation>
    <scope>NUCLEOTIDE SEQUENCE [LARGE SCALE GENOMIC DNA]</scope>
    <source>
        <strain evidence="3 5">DSM 20542</strain>
    </source>
</reference>
<dbReference type="RefSeq" id="WP_022904372.1">
    <property type="nucleotide sequence ID" value="NZ_BMOI01000001.1"/>
</dbReference>
<organism evidence="2 4">
    <name type="scientific">Curtobacterium luteum</name>
    <dbReference type="NCBI Taxonomy" id="33881"/>
    <lineage>
        <taxon>Bacteria</taxon>
        <taxon>Bacillati</taxon>
        <taxon>Actinomycetota</taxon>
        <taxon>Actinomycetes</taxon>
        <taxon>Micrococcales</taxon>
        <taxon>Microbacteriaceae</taxon>
        <taxon>Curtobacterium</taxon>
    </lineage>
</organism>
<comment type="caution">
    <text evidence="2">The sequence shown here is derived from an EMBL/GenBank/DDBJ whole genome shotgun (WGS) entry which is preliminary data.</text>
</comment>
<feature type="transmembrane region" description="Helical" evidence="1">
    <location>
        <begin position="12"/>
        <end position="36"/>
    </location>
</feature>
<feature type="transmembrane region" description="Helical" evidence="1">
    <location>
        <begin position="42"/>
        <end position="63"/>
    </location>
</feature>
<reference evidence="2" key="1">
    <citation type="journal article" date="2014" name="Int. J. Syst. Evol. Microbiol.">
        <title>Complete genome sequence of Corynebacterium casei LMG S-19264T (=DSM 44701T), isolated from a smear-ripened cheese.</title>
        <authorList>
            <consortium name="US DOE Joint Genome Institute (JGI-PGF)"/>
            <person name="Walter F."/>
            <person name="Albersmeier A."/>
            <person name="Kalinowski J."/>
            <person name="Ruckert C."/>
        </authorList>
    </citation>
    <scope>NUCLEOTIDE SEQUENCE</scope>
    <source>
        <strain evidence="2">JCM 1480</strain>
    </source>
</reference>
<keyword evidence="1" id="KW-1133">Transmembrane helix</keyword>
<protein>
    <submittedName>
        <fullName evidence="3">Type VI protein secretion system component VasK</fullName>
    </submittedName>
</protein>
<evidence type="ECO:0000313" key="4">
    <source>
        <dbReference type="Proteomes" id="UP000648535"/>
    </source>
</evidence>